<comment type="caution">
    <text evidence="2">The sequence shown here is derived from an EMBL/GenBank/DDBJ whole genome shotgun (WGS) entry which is preliminary data.</text>
</comment>
<dbReference type="InterPro" id="IPR051910">
    <property type="entry name" value="ComF/GntX_DNA_util-trans"/>
</dbReference>
<proteinExistence type="inferred from homology"/>
<dbReference type="CDD" id="cd06223">
    <property type="entry name" value="PRTases_typeI"/>
    <property type="match status" value="1"/>
</dbReference>
<evidence type="ECO:0000256" key="1">
    <source>
        <dbReference type="ARBA" id="ARBA00008007"/>
    </source>
</evidence>
<dbReference type="Proteomes" id="UP000753908">
    <property type="component" value="Unassembled WGS sequence"/>
</dbReference>
<accession>A0A951PNA7</accession>
<reference evidence="2" key="2">
    <citation type="journal article" date="2022" name="Microbiol. Resour. Announc.">
        <title>Metagenome Sequencing to Explore Phylogenomics of Terrestrial Cyanobacteria.</title>
        <authorList>
            <person name="Ward R.D."/>
            <person name="Stajich J.E."/>
            <person name="Johansen J.R."/>
            <person name="Huntemann M."/>
            <person name="Clum A."/>
            <person name="Foster B."/>
            <person name="Foster B."/>
            <person name="Roux S."/>
            <person name="Palaniappan K."/>
            <person name="Varghese N."/>
            <person name="Mukherjee S."/>
            <person name="Reddy T.B.K."/>
            <person name="Daum C."/>
            <person name="Copeland A."/>
            <person name="Chen I.A."/>
            <person name="Ivanova N.N."/>
            <person name="Kyrpides N.C."/>
            <person name="Shapiro N."/>
            <person name="Eloe-Fadrosh E.A."/>
            <person name="Pietrasiak N."/>
        </authorList>
    </citation>
    <scope>NUCLEOTIDE SEQUENCE</scope>
    <source>
        <strain evidence="2">CPER-KK1</strain>
    </source>
</reference>
<dbReference type="AlphaFoldDB" id="A0A951PNA7"/>
<name>A0A951PNA7_9CYAN</name>
<dbReference type="Gene3D" id="3.40.50.2020">
    <property type="match status" value="1"/>
</dbReference>
<evidence type="ECO:0000313" key="2">
    <source>
        <dbReference type="EMBL" id="MBW4546152.1"/>
    </source>
</evidence>
<dbReference type="InterPro" id="IPR029057">
    <property type="entry name" value="PRTase-like"/>
</dbReference>
<dbReference type="InterPro" id="IPR000836">
    <property type="entry name" value="PRTase_dom"/>
</dbReference>
<gene>
    <name evidence="2" type="ORF">KME25_17150</name>
</gene>
<comment type="similarity">
    <text evidence="1">Belongs to the ComF/GntX family.</text>
</comment>
<dbReference type="SUPFAM" id="SSF53271">
    <property type="entry name" value="PRTase-like"/>
    <property type="match status" value="1"/>
</dbReference>
<dbReference type="PANTHER" id="PTHR47505:SF1">
    <property type="entry name" value="DNA UTILIZATION PROTEIN YHGH"/>
    <property type="match status" value="1"/>
</dbReference>
<sequence length="225" mass="24850">MATGIQKLKNGLLALFLKSNCPLCDRPADIEVCEYCQRQLLRCQLKTPSNLWQGELPVFVWGSYSGTLKQAIASLKYNNQPQLARPLGHWLGQAWLKSPAATQVKKLTVVPIPLHPTKLQQRGYNQAELVAQSFCQFTGYKEQPQGLERVRSTEAQFGLSVKEREQNLADAFVIDKRLAQHPPSAPVLLVDDIYTTGATVCSAAQAFRKAGIPVYGVVAIATSKK</sequence>
<dbReference type="EMBL" id="JAHHIF010000022">
    <property type="protein sequence ID" value="MBW4546152.1"/>
    <property type="molecule type" value="Genomic_DNA"/>
</dbReference>
<protein>
    <submittedName>
        <fullName evidence="2">ComF family protein</fullName>
    </submittedName>
</protein>
<organism evidence="2 3">
    <name type="scientific">Symplocastrum torsivum CPER-KK1</name>
    <dbReference type="NCBI Taxonomy" id="450513"/>
    <lineage>
        <taxon>Bacteria</taxon>
        <taxon>Bacillati</taxon>
        <taxon>Cyanobacteriota</taxon>
        <taxon>Cyanophyceae</taxon>
        <taxon>Oscillatoriophycideae</taxon>
        <taxon>Oscillatoriales</taxon>
        <taxon>Microcoleaceae</taxon>
        <taxon>Symplocastrum</taxon>
    </lineage>
</organism>
<dbReference type="PANTHER" id="PTHR47505">
    <property type="entry name" value="DNA UTILIZATION PROTEIN YHGH"/>
    <property type="match status" value="1"/>
</dbReference>
<evidence type="ECO:0000313" key="3">
    <source>
        <dbReference type="Proteomes" id="UP000753908"/>
    </source>
</evidence>
<reference evidence="2" key="1">
    <citation type="submission" date="2021-05" db="EMBL/GenBank/DDBJ databases">
        <authorList>
            <person name="Pietrasiak N."/>
            <person name="Ward R."/>
            <person name="Stajich J.E."/>
            <person name="Kurbessoian T."/>
        </authorList>
    </citation>
    <scope>NUCLEOTIDE SEQUENCE</scope>
    <source>
        <strain evidence="2">CPER-KK1</strain>
    </source>
</reference>